<reference evidence="2 3" key="2">
    <citation type="submission" date="2020-03" db="EMBL/GenBank/DDBJ databases">
        <authorList>
            <person name="Ichikawa N."/>
            <person name="Kimura A."/>
            <person name="Kitahashi Y."/>
            <person name="Uohara A."/>
        </authorList>
    </citation>
    <scope>NUCLEOTIDE SEQUENCE [LARGE SCALE GENOMIC DNA]</scope>
    <source>
        <strain evidence="2 3">NBRC 105367</strain>
    </source>
</reference>
<protein>
    <submittedName>
        <fullName evidence="2">Uncharacterized protein</fullName>
    </submittedName>
</protein>
<keyword evidence="3" id="KW-1185">Reference proteome</keyword>
<dbReference type="KEGG" id="psuu:Psuf_038340"/>
<proteinExistence type="predicted"/>
<feature type="compositionally biased region" description="Basic and acidic residues" evidence="1">
    <location>
        <begin position="144"/>
        <end position="159"/>
    </location>
</feature>
<dbReference type="EMBL" id="AP022871">
    <property type="protein sequence ID" value="BCB86521.1"/>
    <property type="molecule type" value="Genomic_DNA"/>
</dbReference>
<feature type="region of interest" description="Disordered" evidence="1">
    <location>
        <begin position="140"/>
        <end position="179"/>
    </location>
</feature>
<organism evidence="2 3">
    <name type="scientific">Phytohabitans suffuscus</name>
    <dbReference type="NCBI Taxonomy" id="624315"/>
    <lineage>
        <taxon>Bacteria</taxon>
        <taxon>Bacillati</taxon>
        <taxon>Actinomycetota</taxon>
        <taxon>Actinomycetes</taxon>
        <taxon>Micromonosporales</taxon>
        <taxon>Micromonosporaceae</taxon>
    </lineage>
</organism>
<dbReference type="Proteomes" id="UP000503011">
    <property type="component" value="Chromosome"/>
</dbReference>
<gene>
    <name evidence="2" type="ORF">Psuf_038340</name>
</gene>
<sequence>MAKAAFRLLRGELKQASRQKAPNAQSAMRALVALEKRYRAKRYRGAELGAVRVRRESWSTKEKEAVLDQVAKVIRDGESAQAVYGNGQLLMDLWGRGCLPEVERLCTDVEQAVAQGHSEEVKWLLATWIPRRASDVVSVATSPRLDRSRRASRSKDKGKPRARGPVKAPTRALVMRRGA</sequence>
<name>A0A6F8YKP9_9ACTN</name>
<reference evidence="2 3" key="1">
    <citation type="submission" date="2020-03" db="EMBL/GenBank/DDBJ databases">
        <title>Whole genome shotgun sequence of Phytohabitans suffuscus NBRC 105367.</title>
        <authorList>
            <person name="Komaki H."/>
            <person name="Tamura T."/>
        </authorList>
    </citation>
    <scope>NUCLEOTIDE SEQUENCE [LARGE SCALE GENOMIC DNA]</scope>
    <source>
        <strain evidence="2 3">NBRC 105367</strain>
    </source>
</reference>
<evidence type="ECO:0000256" key="1">
    <source>
        <dbReference type="SAM" id="MobiDB-lite"/>
    </source>
</evidence>
<evidence type="ECO:0000313" key="2">
    <source>
        <dbReference type="EMBL" id="BCB86521.1"/>
    </source>
</evidence>
<accession>A0A6F8YKP9</accession>
<dbReference type="AlphaFoldDB" id="A0A6F8YKP9"/>
<evidence type="ECO:0000313" key="3">
    <source>
        <dbReference type="Proteomes" id="UP000503011"/>
    </source>
</evidence>